<organism evidence="3 4">
    <name type="scientific">Oricola thermophila</name>
    <dbReference type="NCBI Taxonomy" id="2742145"/>
    <lineage>
        <taxon>Bacteria</taxon>
        <taxon>Pseudomonadati</taxon>
        <taxon>Pseudomonadota</taxon>
        <taxon>Alphaproteobacteria</taxon>
        <taxon>Hyphomicrobiales</taxon>
        <taxon>Ahrensiaceae</taxon>
        <taxon>Oricola</taxon>
    </lineage>
</organism>
<evidence type="ECO:0000259" key="2">
    <source>
        <dbReference type="Pfam" id="PF03372"/>
    </source>
</evidence>
<accession>A0A6N1VCJ9</accession>
<proteinExistence type="predicted"/>
<evidence type="ECO:0000313" key="4">
    <source>
        <dbReference type="Proteomes" id="UP000509367"/>
    </source>
</evidence>
<keyword evidence="3" id="KW-0255">Endonuclease</keyword>
<evidence type="ECO:0000313" key="3">
    <source>
        <dbReference type="EMBL" id="QKV18600.1"/>
    </source>
</evidence>
<dbReference type="Proteomes" id="UP000509367">
    <property type="component" value="Chromosome"/>
</dbReference>
<dbReference type="RefSeq" id="WP_175276493.1">
    <property type="nucleotide sequence ID" value="NZ_CP054836.1"/>
</dbReference>
<feature type="transmembrane region" description="Helical" evidence="1">
    <location>
        <begin position="62"/>
        <end position="81"/>
    </location>
</feature>
<keyword evidence="1" id="KW-0472">Membrane</keyword>
<feature type="domain" description="Endonuclease/exonuclease/phosphatase" evidence="2">
    <location>
        <begin position="104"/>
        <end position="304"/>
    </location>
</feature>
<dbReference type="AlphaFoldDB" id="A0A6N1VCJ9"/>
<keyword evidence="1" id="KW-0812">Transmembrane</keyword>
<dbReference type="InterPro" id="IPR005135">
    <property type="entry name" value="Endo/exonuclease/phosphatase"/>
</dbReference>
<gene>
    <name evidence="3" type="ORF">HTY61_09135</name>
</gene>
<keyword evidence="1" id="KW-1133">Transmembrane helix</keyword>
<keyword evidence="3" id="KW-0378">Hydrolase</keyword>
<name>A0A6N1VCJ9_9HYPH</name>
<keyword evidence="3" id="KW-0269">Exonuclease</keyword>
<dbReference type="KEGG" id="orm:HTY61_09135"/>
<dbReference type="Pfam" id="PF03372">
    <property type="entry name" value="Exo_endo_phos"/>
    <property type="match status" value="1"/>
</dbReference>
<feature type="transmembrane region" description="Helical" evidence="1">
    <location>
        <begin position="6"/>
        <end position="27"/>
    </location>
</feature>
<sequence>MLQNLYRGIVAATTLFVTVLLAASLLNRAHPAFDSLSHFRMHLLAATTVALAIAALSSLKRITFVATAGVVAALAASWPYLPGLGPPGNQPASSIGHTLRIVDFNTRFDNRKTGLARDVILAADPDVIILQEVTDTPAALMNLLRDGYPFQIRCEGSAIGGAAVISRLPLAGDDAIRCFDTPFLSAISIDVAGNPLTVASYHAHWPWPHSQHRWIDELSGIFSVLPHPLIIGGDFNATPWSEGVQRIARLSDTLPVTGLRPSWLTPALPGSLRASIGLPIDHLLVSKEIVTLEARTLPFAGSDHLPVFYRVLLR</sequence>
<protein>
    <submittedName>
        <fullName evidence="3">Endonuclease/exonuclease/phosphatase family protein</fullName>
    </submittedName>
</protein>
<evidence type="ECO:0000256" key="1">
    <source>
        <dbReference type="SAM" id="Phobius"/>
    </source>
</evidence>
<keyword evidence="3" id="KW-0540">Nuclease</keyword>
<keyword evidence="4" id="KW-1185">Reference proteome</keyword>
<feature type="transmembrane region" description="Helical" evidence="1">
    <location>
        <begin position="39"/>
        <end position="56"/>
    </location>
</feature>
<dbReference type="Gene3D" id="3.60.10.10">
    <property type="entry name" value="Endonuclease/exonuclease/phosphatase"/>
    <property type="match status" value="1"/>
</dbReference>
<dbReference type="InterPro" id="IPR036691">
    <property type="entry name" value="Endo/exonu/phosph_ase_sf"/>
</dbReference>
<reference evidence="3 4" key="1">
    <citation type="submission" date="2020-06" db="EMBL/GenBank/DDBJ databases">
        <title>Oricola thermophila sp. nov. isolated from a tidal sediments.</title>
        <authorList>
            <person name="Kwon K.K."/>
            <person name="Yang S.-H."/>
            <person name="Park M.-J."/>
        </authorList>
    </citation>
    <scope>NUCLEOTIDE SEQUENCE [LARGE SCALE GENOMIC DNA]</scope>
    <source>
        <strain evidence="3 4">MEBiC13590</strain>
    </source>
</reference>
<dbReference type="EMBL" id="CP054836">
    <property type="protein sequence ID" value="QKV18600.1"/>
    <property type="molecule type" value="Genomic_DNA"/>
</dbReference>
<dbReference type="GO" id="GO:0004527">
    <property type="term" value="F:exonuclease activity"/>
    <property type="evidence" value="ECO:0007669"/>
    <property type="project" value="UniProtKB-KW"/>
</dbReference>
<dbReference type="GO" id="GO:0004519">
    <property type="term" value="F:endonuclease activity"/>
    <property type="evidence" value="ECO:0007669"/>
    <property type="project" value="UniProtKB-KW"/>
</dbReference>
<dbReference type="SUPFAM" id="SSF56219">
    <property type="entry name" value="DNase I-like"/>
    <property type="match status" value="1"/>
</dbReference>